<reference evidence="4 5" key="1">
    <citation type="journal article" date="2024" name="Plant Biotechnol. J.">
        <title>Dendrobium thyrsiflorum genome and its molecular insights into genes involved in important horticultural traits.</title>
        <authorList>
            <person name="Chen B."/>
            <person name="Wang J.Y."/>
            <person name="Zheng P.J."/>
            <person name="Li K.L."/>
            <person name="Liang Y.M."/>
            <person name="Chen X.F."/>
            <person name="Zhang C."/>
            <person name="Zhao X."/>
            <person name="He X."/>
            <person name="Zhang G.Q."/>
            <person name="Liu Z.J."/>
            <person name="Xu Q."/>
        </authorList>
    </citation>
    <scope>NUCLEOTIDE SEQUENCE [LARGE SCALE GENOMIC DNA]</scope>
    <source>
        <strain evidence="4">GZMU011</strain>
    </source>
</reference>
<keyword evidence="3" id="KW-0812">Transmembrane</keyword>
<name>A0ABD0UT15_DENTH</name>
<comment type="caution">
    <text evidence="4">The sequence shown here is derived from an EMBL/GenBank/DDBJ whole genome shotgun (WGS) entry which is preliminary data.</text>
</comment>
<feature type="repeat" description="PPR" evidence="2">
    <location>
        <begin position="308"/>
        <end position="342"/>
    </location>
</feature>
<dbReference type="EMBL" id="JANQDX010000012">
    <property type="protein sequence ID" value="KAL0915695.1"/>
    <property type="molecule type" value="Genomic_DNA"/>
</dbReference>
<dbReference type="PANTHER" id="PTHR47926">
    <property type="entry name" value="PENTATRICOPEPTIDE REPEAT-CONTAINING PROTEIN"/>
    <property type="match status" value="1"/>
</dbReference>
<feature type="transmembrane region" description="Helical" evidence="3">
    <location>
        <begin position="309"/>
        <end position="332"/>
    </location>
</feature>
<evidence type="ECO:0000256" key="3">
    <source>
        <dbReference type="SAM" id="Phobius"/>
    </source>
</evidence>
<keyword evidence="1" id="KW-0677">Repeat</keyword>
<dbReference type="PANTHER" id="PTHR47926:SF483">
    <property type="entry name" value="TETRATRICOPEPTIDE-LIKE HELICAL DOMAIN SUPERFAMILY"/>
    <property type="match status" value="1"/>
</dbReference>
<organism evidence="4 5">
    <name type="scientific">Dendrobium thyrsiflorum</name>
    <name type="common">Pinecone-like raceme dendrobium</name>
    <name type="synonym">Orchid</name>
    <dbReference type="NCBI Taxonomy" id="117978"/>
    <lineage>
        <taxon>Eukaryota</taxon>
        <taxon>Viridiplantae</taxon>
        <taxon>Streptophyta</taxon>
        <taxon>Embryophyta</taxon>
        <taxon>Tracheophyta</taxon>
        <taxon>Spermatophyta</taxon>
        <taxon>Magnoliopsida</taxon>
        <taxon>Liliopsida</taxon>
        <taxon>Asparagales</taxon>
        <taxon>Orchidaceae</taxon>
        <taxon>Epidendroideae</taxon>
        <taxon>Malaxideae</taxon>
        <taxon>Dendrobiinae</taxon>
        <taxon>Dendrobium</taxon>
    </lineage>
</organism>
<dbReference type="InterPro" id="IPR011990">
    <property type="entry name" value="TPR-like_helical_dom_sf"/>
</dbReference>
<dbReference type="Pfam" id="PF13041">
    <property type="entry name" value="PPR_2"/>
    <property type="match status" value="1"/>
</dbReference>
<dbReference type="Gene3D" id="1.25.40.10">
    <property type="entry name" value="Tetratricopeptide repeat domain"/>
    <property type="match status" value="3"/>
</dbReference>
<feature type="repeat" description="PPR" evidence="2">
    <location>
        <begin position="114"/>
        <end position="148"/>
    </location>
</feature>
<accession>A0ABD0UT15</accession>
<dbReference type="Pfam" id="PF20431">
    <property type="entry name" value="E_motif"/>
    <property type="match status" value="1"/>
</dbReference>
<dbReference type="FunFam" id="1.25.40.10:FF:000090">
    <property type="entry name" value="Pentatricopeptide repeat-containing protein, chloroplastic"/>
    <property type="match status" value="1"/>
</dbReference>
<dbReference type="PROSITE" id="PS51375">
    <property type="entry name" value="PPR"/>
    <property type="match status" value="4"/>
</dbReference>
<evidence type="ECO:0008006" key="6">
    <source>
        <dbReference type="Google" id="ProtNLM"/>
    </source>
</evidence>
<feature type="repeat" description="PPR" evidence="2">
    <location>
        <begin position="176"/>
        <end position="210"/>
    </location>
</feature>
<dbReference type="InterPro" id="IPR046848">
    <property type="entry name" value="E_motif"/>
</dbReference>
<dbReference type="NCBIfam" id="TIGR00756">
    <property type="entry name" value="PPR"/>
    <property type="match status" value="7"/>
</dbReference>
<feature type="repeat" description="PPR" evidence="2">
    <location>
        <begin position="343"/>
        <end position="378"/>
    </location>
</feature>
<keyword evidence="3" id="KW-1133">Transmembrane helix</keyword>
<dbReference type="AlphaFoldDB" id="A0ABD0UT15"/>
<keyword evidence="5" id="KW-1185">Reference proteome</keyword>
<evidence type="ECO:0000313" key="5">
    <source>
        <dbReference type="Proteomes" id="UP001552299"/>
    </source>
</evidence>
<protein>
    <recommendedName>
        <fullName evidence="6">Pentatricopeptide repeat-containing protein</fullName>
    </recommendedName>
</protein>
<dbReference type="InterPro" id="IPR046960">
    <property type="entry name" value="PPR_At4g14850-like_plant"/>
</dbReference>
<keyword evidence="3" id="KW-0472">Membrane</keyword>
<dbReference type="Proteomes" id="UP001552299">
    <property type="component" value="Unassembled WGS sequence"/>
</dbReference>
<dbReference type="InterPro" id="IPR002885">
    <property type="entry name" value="PPR_rpt"/>
</dbReference>
<evidence type="ECO:0000256" key="1">
    <source>
        <dbReference type="ARBA" id="ARBA00022737"/>
    </source>
</evidence>
<dbReference type="Pfam" id="PF01535">
    <property type="entry name" value="PPR"/>
    <property type="match status" value="5"/>
</dbReference>
<proteinExistence type="predicted"/>
<evidence type="ECO:0000256" key="2">
    <source>
        <dbReference type="PROSITE-ProRule" id="PRU00708"/>
    </source>
</evidence>
<sequence length="508" mass="56289">MALPCSSINPISNQHKCNTIIKHKLLAGDFEGCITAHNEMQEAGHFPNNFAFPLLLKAAAFLLSPSLGSALHGQALKTGYGSHLFVQTSMINMYSRLGSINDARKVFDIMPHRDTIAWNAILSAYASDGRADMCLELFSSMPVKDLFSFNIMISAFATAGRVEYARQIFDSSSYKDDFSWNSLISCYVKAGDMHMALTMFDQMPEKNAVSWNIIISGYLQNEQYVKVIEKFFEMKSSGFTSSELAMASTIAASAHLGSLRLGTKLHLHAHELGLTSSPNVAAAVIDMYAKCGSRDGALIMFYKTQTKDIYVWNSVICGLAAHGFGVFLFKLFEDMKQFGVMPDEITFLGLLVGCSHSGMITEGYQLFNSMVEKYGVSPNLEHYACVVDLLSRAGELRRAHGIVKGMPFKPGATVMGALLNGCLIHRNVELGMEAMKLITERRDAMSDGEYMMMANMCAVAGYHEEAKRWRDKMRENGVIKKAGFSMIEVDGKQYRFQSGDVKNSSLFY</sequence>
<gene>
    <name evidence="4" type="ORF">M5K25_016133</name>
</gene>
<evidence type="ECO:0000313" key="4">
    <source>
        <dbReference type="EMBL" id="KAL0915695.1"/>
    </source>
</evidence>